<keyword evidence="2" id="KW-1185">Reference proteome</keyword>
<reference evidence="1 2" key="1">
    <citation type="submission" date="2023-09" db="EMBL/GenBank/DDBJ databases">
        <authorList>
            <person name="Rey-Velasco X."/>
        </authorList>
    </citation>
    <scope>NUCLEOTIDE SEQUENCE [LARGE SCALE GENOMIC DNA]</scope>
    <source>
        <strain evidence="1 2">F363</strain>
    </source>
</reference>
<proteinExistence type="predicted"/>
<gene>
    <name evidence="1" type="ORF">RM553_05015</name>
</gene>
<name>A0ABU3C760_9FLAO</name>
<sequence length="144" mass="16296">MKNLLTFTCFLLLLNSCGTDQGEGKNYVFTLVNSSGHDIRIDSYSSLEEDAEIIALRNGEEITKQFKSPAPPMEEYYSYISFFQGDSIVVTYNSEKQQIFVQEESCEGDVRNPLNICLYGDTEETFVFTEQDYENAIPCAGDCD</sequence>
<evidence type="ECO:0008006" key="3">
    <source>
        <dbReference type="Google" id="ProtNLM"/>
    </source>
</evidence>
<organism evidence="1 2">
    <name type="scientific">Autumnicola tepida</name>
    <dbReference type="NCBI Taxonomy" id="3075595"/>
    <lineage>
        <taxon>Bacteria</taxon>
        <taxon>Pseudomonadati</taxon>
        <taxon>Bacteroidota</taxon>
        <taxon>Flavobacteriia</taxon>
        <taxon>Flavobacteriales</taxon>
        <taxon>Flavobacteriaceae</taxon>
        <taxon>Autumnicola</taxon>
    </lineage>
</organism>
<evidence type="ECO:0000313" key="2">
    <source>
        <dbReference type="Proteomes" id="UP001262889"/>
    </source>
</evidence>
<protein>
    <recommendedName>
        <fullName evidence="3">Lipoprotein</fullName>
    </recommendedName>
</protein>
<comment type="caution">
    <text evidence="1">The sequence shown here is derived from an EMBL/GenBank/DDBJ whole genome shotgun (WGS) entry which is preliminary data.</text>
</comment>
<accession>A0ABU3C760</accession>
<dbReference type="EMBL" id="JAVRHQ010000004">
    <property type="protein sequence ID" value="MDT0642188.1"/>
    <property type="molecule type" value="Genomic_DNA"/>
</dbReference>
<evidence type="ECO:0000313" key="1">
    <source>
        <dbReference type="EMBL" id="MDT0642188.1"/>
    </source>
</evidence>
<dbReference type="RefSeq" id="WP_311533862.1">
    <property type="nucleotide sequence ID" value="NZ_JAVRHQ010000004.1"/>
</dbReference>
<dbReference type="Proteomes" id="UP001262889">
    <property type="component" value="Unassembled WGS sequence"/>
</dbReference>